<dbReference type="RefSeq" id="WP_078218341.1">
    <property type="nucleotide sequence ID" value="NZ_MUXZ01000012.1"/>
</dbReference>
<dbReference type="AlphaFoldDB" id="A0A1V4B1K3"/>
<evidence type="ECO:0000259" key="1">
    <source>
        <dbReference type="Pfam" id="PF12728"/>
    </source>
</evidence>
<dbReference type="OrthoDB" id="5685470at2"/>
<evidence type="ECO:0000313" key="2">
    <source>
        <dbReference type="EMBL" id="STO59172.1"/>
    </source>
</evidence>
<protein>
    <submittedName>
        <fullName evidence="2">DNA binding domain, excisionase family</fullName>
    </submittedName>
</protein>
<dbReference type="InterPro" id="IPR009061">
    <property type="entry name" value="DNA-bd_dom_put_sf"/>
</dbReference>
<gene>
    <name evidence="2" type="ORF">NCTC1659_00412</name>
    <name evidence="3" type="ORF">NCTC8540_02067</name>
</gene>
<dbReference type="Proteomes" id="UP000254329">
    <property type="component" value="Unassembled WGS sequence"/>
</dbReference>
<accession>A0A1V4B1K3</accession>
<sequence>MNEQQNTDKHYTVKEMQALYGVSRSKLDRLAREGKIKKTKFGSSTLFSAQEVQRYLMSINQ</sequence>
<evidence type="ECO:0000313" key="5">
    <source>
        <dbReference type="Proteomes" id="UP000254496"/>
    </source>
</evidence>
<dbReference type="SUPFAM" id="SSF46955">
    <property type="entry name" value="Putative DNA-binding domain"/>
    <property type="match status" value="1"/>
</dbReference>
<proteinExistence type="predicted"/>
<dbReference type="NCBIfam" id="TIGR01764">
    <property type="entry name" value="excise"/>
    <property type="match status" value="1"/>
</dbReference>
<reference evidence="4 5" key="1">
    <citation type="submission" date="2018-06" db="EMBL/GenBank/DDBJ databases">
        <authorList>
            <consortium name="Pathogen Informatics"/>
            <person name="Doyle S."/>
        </authorList>
    </citation>
    <scope>NUCLEOTIDE SEQUENCE [LARGE SCALE GENOMIC DNA]</scope>
    <source>
        <strain evidence="2 4">NCTC1659</strain>
        <strain evidence="3 5">NCTC8540</strain>
    </source>
</reference>
<dbReference type="GO" id="GO:0003677">
    <property type="term" value="F:DNA binding"/>
    <property type="evidence" value="ECO:0007669"/>
    <property type="project" value="InterPro"/>
</dbReference>
<dbReference type="Proteomes" id="UP000254496">
    <property type="component" value="Unassembled WGS sequence"/>
</dbReference>
<organism evidence="2 4">
    <name type="scientific">Canicola haemoglobinophilus</name>
    <dbReference type="NCBI Taxonomy" id="733"/>
    <lineage>
        <taxon>Bacteria</taxon>
        <taxon>Pseudomonadati</taxon>
        <taxon>Pseudomonadota</taxon>
        <taxon>Gammaproteobacteria</taxon>
        <taxon>Pasteurellales</taxon>
        <taxon>Pasteurellaceae</taxon>
        <taxon>Canicola</taxon>
    </lineage>
</organism>
<dbReference type="EMBL" id="UGHJ01000001">
    <property type="protein sequence ID" value="STO69527.1"/>
    <property type="molecule type" value="Genomic_DNA"/>
</dbReference>
<keyword evidence="4" id="KW-1185">Reference proteome</keyword>
<dbReference type="InterPro" id="IPR010093">
    <property type="entry name" value="SinI_DNA-bd"/>
</dbReference>
<dbReference type="STRING" id="733.B0186_05325"/>
<dbReference type="InterPro" id="IPR041657">
    <property type="entry name" value="HTH_17"/>
</dbReference>
<evidence type="ECO:0000313" key="3">
    <source>
        <dbReference type="EMBL" id="STO69527.1"/>
    </source>
</evidence>
<feature type="domain" description="Helix-turn-helix" evidence="1">
    <location>
        <begin position="11"/>
        <end position="57"/>
    </location>
</feature>
<name>A0A1V4B1K3_9PAST</name>
<dbReference type="EMBL" id="UGHF01000001">
    <property type="protein sequence ID" value="STO59172.1"/>
    <property type="molecule type" value="Genomic_DNA"/>
</dbReference>
<dbReference type="Pfam" id="PF12728">
    <property type="entry name" value="HTH_17"/>
    <property type="match status" value="1"/>
</dbReference>
<evidence type="ECO:0000313" key="4">
    <source>
        <dbReference type="Proteomes" id="UP000254329"/>
    </source>
</evidence>